<organism evidence="1 2">
    <name type="scientific">Zophobas morio</name>
    <dbReference type="NCBI Taxonomy" id="2755281"/>
    <lineage>
        <taxon>Eukaryota</taxon>
        <taxon>Metazoa</taxon>
        <taxon>Ecdysozoa</taxon>
        <taxon>Arthropoda</taxon>
        <taxon>Hexapoda</taxon>
        <taxon>Insecta</taxon>
        <taxon>Pterygota</taxon>
        <taxon>Neoptera</taxon>
        <taxon>Endopterygota</taxon>
        <taxon>Coleoptera</taxon>
        <taxon>Polyphaga</taxon>
        <taxon>Cucujiformia</taxon>
        <taxon>Tenebrionidae</taxon>
        <taxon>Zophobas</taxon>
    </lineage>
</organism>
<proteinExistence type="predicted"/>
<comment type="caution">
    <text evidence="1">The sequence shown here is derived from an EMBL/GenBank/DDBJ whole genome shotgun (WGS) entry which is preliminary data.</text>
</comment>
<keyword evidence="2" id="KW-1185">Reference proteome</keyword>
<dbReference type="Proteomes" id="UP001168821">
    <property type="component" value="Unassembled WGS sequence"/>
</dbReference>
<evidence type="ECO:0000313" key="1">
    <source>
        <dbReference type="EMBL" id="KAJ3659337.1"/>
    </source>
</evidence>
<gene>
    <name evidence="1" type="ORF">Zmor_011027</name>
</gene>
<evidence type="ECO:0000313" key="2">
    <source>
        <dbReference type="Proteomes" id="UP001168821"/>
    </source>
</evidence>
<reference evidence="1" key="1">
    <citation type="journal article" date="2023" name="G3 (Bethesda)">
        <title>Whole genome assemblies of Zophobas morio and Tenebrio molitor.</title>
        <authorList>
            <person name="Kaur S."/>
            <person name="Stinson S.A."/>
            <person name="diCenzo G.C."/>
        </authorList>
    </citation>
    <scope>NUCLEOTIDE SEQUENCE</scope>
    <source>
        <strain evidence="1">QUZm001</strain>
    </source>
</reference>
<sequence>MCFGFYLKKRQNFGTSAKVTTPWAWMIFKGICSRKAFFEVFTLLSECVSGIMKLHSGSRLVLAGELEEIGTGSGDLEPWRNKIGTEPGLSLICIITTFLKVFTTNV</sequence>
<protein>
    <submittedName>
        <fullName evidence="1">Uncharacterized protein</fullName>
    </submittedName>
</protein>
<dbReference type="EMBL" id="JALNTZ010000003">
    <property type="protein sequence ID" value="KAJ3659337.1"/>
    <property type="molecule type" value="Genomic_DNA"/>
</dbReference>
<name>A0AA38ISZ5_9CUCU</name>
<dbReference type="AlphaFoldDB" id="A0AA38ISZ5"/>
<accession>A0AA38ISZ5</accession>